<sequence>MSVINSMLKSIEQRESGATLPFAQKSIVVAPIYDYQTIALKCGVVLIAITAIVLAYIYLPTADKKIKRVDSIVERSAIKVAIDPLIKSEVLDKPNTLVTAGKNKLMNSASYVEEKALVNDSGANQVTRFQKPAINQQPMMESNSESGGPVAAVVLKSSAPEIVNAAISKPMINSSEDTFSIKKASVITTMDQQNSALLAQARNALEFGLQQEATDDLVLILQRDPEHIEARNLLAASYFLQQDILAAQSILEEGIGYDPNVLHWRVLLSKIYITRRQYSMVLQLLGDEFEPQADNQFWTLKGTAAQQLEEHDVALRCFEKLTRLQPQESKWWLALATSKDALGDYQNAKRYYQTALKMGGLSPVIQSHAEQRLLALKEVS</sequence>
<evidence type="ECO:0008006" key="5">
    <source>
        <dbReference type="Google" id="ProtNLM"/>
    </source>
</evidence>
<keyword evidence="1" id="KW-0802">TPR repeat</keyword>
<reference evidence="3 4" key="1">
    <citation type="submission" date="2015-08" db="EMBL/GenBank/DDBJ databases">
        <title>Draft Genome Sequence of Pseudoalteromonas porphyrae UCD-SED14.</title>
        <authorList>
            <person name="Coil D.A."/>
            <person name="Jospin G."/>
            <person name="Lee R.D."/>
            <person name="Eisen J.A."/>
        </authorList>
    </citation>
    <scope>NUCLEOTIDE SEQUENCE [LARGE SCALE GENOMIC DNA]</scope>
    <source>
        <strain evidence="3 4">UCD-SED14</strain>
    </source>
</reference>
<accession>A0A0N1EMR7</accession>
<dbReference type="Pfam" id="PF13181">
    <property type="entry name" value="TPR_8"/>
    <property type="match status" value="2"/>
</dbReference>
<dbReference type="PATRIC" id="fig|187330.3.peg.1012"/>
<evidence type="ECO:0000313" key="4">
    <source>
        <dbReference type="Proteomes" id="UP000037848"/>
    </source>
</evidence>
<dbReference type="Proteomes" id="UP000037848">
    <property type="component" value="Unassembled WGS sequence"/>
</dbReference>
<feature type="transmembrane region" description="Helical" evidence="2">
    <location>
        <begin position="38"/>
        <end position="59"/>
    </location>
</feature>
<dbReference type="SUPFAM" id="SSF48452">
    <property type="entry name" value="TPR-like"/>
    <property type="match status" value="1"/>
</dbReference>
<name>A0A0N1EMR7_9GAMM</name>
<proteinExistence type="predicted"/>
<dbReference type="AlphaFoldDB" id="A0A0N1EMR7"/>
<dbReference type="InterPro" id="IPR011990">
    <property type="entry name" value="TPR-like_helical_dom_sf"/>
</dbReference>
<dbReference type="EMBL" id="LHPH01000014">
    <property type="protein sequence ID" value="KPH62195.1"/>
    <property type="molecule type" value="Genomic_DNA"/>
</dbReference>
<gene>
    <name evidence="3" type="ORF">ADS77_12920</name>
</gene>
<keyword evidence="2" id="KW-0812">Transmembrane</keyword>
<keyword evidence="2" id="KW-1133">Transmembrane helix</keyword>
<dbReference type="PROSITE" id="PS50005">
    <property type="entry name" value="TPR"/>
    <property type="match status" value="1"/>
</dbReference>
<comment type="caution">
    <text evidence="3">The sequence shown here is derived from an EMBL/GenBank/DDBJ whole genome shotgun (WGS) entry which is preliminary data.</text>
</comment>
<dbReference type="SMART" id="SM00028">
    <property type="entry name" value="TPR"/>
    <property type="match status" value="3"/>
</dbReference>
<evidence type="ECO:0000256" key="1">
    <source>
        <dbReference type="PROSITE-ProRule" id="PRU00339"/>
    </source>
</evidence>
<dbReference type="RefSeq" id="WP_054454800.1">
    <property type="nucleotide sequence ID" value="NZ_LHPH01000014.1"/>
</dbReference>
<dbReference type="InterPro" id="IPR019734">
    <property type="entry name" value="TPR_rpt"/>
</dbReference>
<dbReference type="STRING" id="187330.AMS58_09780"/>
<keyword evidence="2" id="KW-0472">Membrane</keyword>
<feature type="repeat" description="TPR" evidence="1">
    <location>
        <begin position="295"/>
        <end position="328"/>
    </location>
</feature>
<evidence type="ECO:0000313" key="3">
    <source>
        <dbReference type="EMBL" id="KPH62195.1"/>
    </source>
</evidence>
<dbReference type="Gene3D" id="1.25.40.10">
    <property type="entry name" value="Tetratricopeptide repeat domain"/>
    <property type="match status" value="2"/>
</dbReference>
<dbReference type="OrthoDB" id="5406098at2"/>
<keyword evidence="4" id="KW-1185">Reference proteome</keyword>
<evidence type="ECO:0000256" key="2">
    <source>
        <dbReference type="SAM" id="Phobius"/>
    </source>
</evidence>
<organism evidence="3 4">
    <name type="scientific">Pseudoalteromonas porphyrae</name>
    <dbReference type="NCBI Taxonomy" id="187330"/>
    <lineage>
        <taxon>Bacteria</taxon>
        <taxon>Pseudomonadati</taxon>
        <taxon>Pseudomonadota</taxon>
        <taxon>Gammaproteobacteria</taxon>
        <taxon>Alteromonadales</taxon>
        <taxon>Pseudoalteromonadaceae</taxon>
        <taxon>Pseudoalteromonas</taxon>
    </lineage>
</organism>
<protein>
    <recommendedName>
        <fullName evidence="5">Agglutinin biogenesis protein MshN</fullName>
    </recommendedName>
</protein>